<organism evidence="1 2">
    <name type="scientific">candidate division WWE3 bacterium RIFOXYA2_FULL_46_9</name>
    <dbReference type="NCBI Taxonomy" id="1802636"/>
    <lineage>
        <taxon>Bacteria</taxon>
        <taxon>Katanobacteria</taxon>
    </lineage>
</organism>
<dbReference type="PANTHER" id="PTHR11669">
    <property type="entry name" value="REPLICATION FACTOR C / DNA POLYMERASE III GAMMA-TAU SUBUNIT"/>
    <property type="match status" value="1"/>
</dbReference>
<evidence type="ECO:0000313" key="2">
    <source>
        <dbReference type="Proteomes" id="UP000176614"/>
    </source>
</evidence>
<dbReference type="SUPFAM" id="SSF52540">
    <property type="entry name" value="P-loop containing nucleoside triphosphate hydrolases"/>
    <property type="match status" value="1"/>
</dbReference>
<comment type="caution">
    <text evidence="1">The sequence shown here is derived from an EMBL/GenBank/DDBJ whole genome shotgun (WGS) entry which is preliminary data.</text>
</comment>
<evidence type="ECO:0008006" key="3">
    <source>
        <dbReference type="Google" id="ProtNLM"/>
    </source>
</evidence>
<reference evidence="1 2" key="1">
    <citation type="journal article" date="2016" name="Nat. Commun.">
        <title>Thousands of microbial genomes shed light on interconnected biogeochemical processes in an aquifer system.</title>
        <authorList>
            <person name="Anantharaman K."/>
            <person name="Brown C.T."/>
            <person name="Hug L.A."/>
            <person name="Sharon I."/>
            <person name="Castelle C.J."/>
            <person name="Probst A.J."/>
            <person name="Thomas B.C."/>
            <person name="Singh A."/>
            <person name="Wilkins M.J."/>
            <person name="Karaoz U."/>
            <person name="Brodie E.L."/>
            <person name="Williams K.H."/>
            <person name="Hubbard S.S."/>
            <person name="Banfield J.F."/>
        </authorList>
    </citation>
    <scope>NUCLEOTIDE SEQUENCE [LARGE SCALE GENOMIC DNA]</scope>
</reference>
<proteinExistence type="predicted"/>
<protein>
    <recommendedName>
        <fullName evidence="3">DNA polymerase III subunit delta</fullName>
    </recommendedName>
</protein>
<dbReference type="Proteomes" id="UP000176614">
    <property type="component" value="Unassembled WGS sequence"/>
</dbReference>
<dbReference type="Pfam" id="PF13177">
    <property type="entry name" value="DNA_pol3_delta2"/>
    <property type="match status" value="1"/>
</dbReference>
<dbReference type="PANTHER" id="PTHR11669:SF8">
    <property type="entry name" value="DNA POLYMERASE III SUBUNIT DELTA"/>
    <property type="match status" value="1"/>
</dbReference>
<dbReference type="InterPro" id="IPR050238">
    <property type="entry name" value="DNA_Rep/Repair_Clamp_Loader"/>
</dbReference>
<dbReference type="GO" id="GO:0006261">
    <property type="term" value="P:DNA-templated DNA replication"/>
    <property type="evidence" value="ECO:0007669"/>
    <property type="project" value="TreeGrafter"/>
</dbReference>
<sequence>MSASILIYGGSVKDRNTKAEQIIKEITNEDIDLATTKLTDIKLVTPSNKSGYTVEDVKQAIDFLKKKPFSKNYKLLIFPKAEELSTKTQNMLLKSLEEPPEYATIILIAKTVKDLLETVISRCKKFPVKSGQQEETLTEADYNFLLEADLGTKLEWAEETAKLEKDEISDILENLIKQAREQLASKPVQTASNLQALIAKLEDIEKTNVNVRLALECLVIEISSH</sequence>
<dbReference type="AlphaFoldDB" id="A0A1F4W1W6"/>
<dbReference type="InterPro" id="IPR027417">
    <property type="entry name" value="P-loop_NTPase"/>
</dbReference>
<evidence type="ECO:0000313" key="1">
    <source>
        <dbReference type="EMBL" id="OGC63406.1"/>
    </source>
</evidence>
<accession>A0A1F4W1W6</accession>
<dbReference type="EMBL" id="MEVT01000006">
    <property type="protein sequence ID" value="OGC63406.1"/>
    <property type="molecule type" value="Genomic_DNA"/>
</dbReference>
<name>A0A1F4W1W6_UNCKA</name>
<gene>
    <name evidence="1" type="ORF">A2264_01615</name>
</gene>
<dbReference type="Gene3D" id="3.40.50.300">
    <property type="entry name" value="P-loop containing nucleotide triphosphate hydrolases"/>
    <property type="match status" value="1"/>
</dbReference>